<dbReference type="OrthoDB" id="5420460at2"/>
<proteinExistence type="predicted"/>
<dbReference type="GO" id="GO:0046872">
    <property type="term" value="F:metal ion binding"/>
    <property type="evidence" value="ECO:0007669"/>
    <property type="project" value="UniProtKB-KW"/>
</dbReference>
<evidence type="ECO:0000313" key="5">
    <source>
        <dbReference type="EMBL" id="CEP78701.1"/>
    </source>
</evidence>
<keyword evidence="2" id="KW-0479">Metal-binding</keyword>
<keyword evidence="1" id="KW-0949">S-adenosyl-L-methionine</keyword>
<dbReference type="GO" id="GO:0051536">
    <property type="term" value="F:iron-sulfur cluster binding"/>
    <property type="evidence" value="ECO:0007669"/>
    <property type="project" value="UniProtKB-KW"/>
</dbReference>
<dbReference type="InterPro" id="IPR058240">
    <property type="entry name" value="rSAM_sf"/>
</dbReference>
<keyword evidence="4" id="KW-0411">Iron-sulfur</keyword>
<dbReference type="PANTHER" id="PTHR43288">
    <property type="entry name" value="BIOTIN SYNTHASE-RELATED PROTEIN, RADICAL SAM SUPERFAMILY"/>
    <property type="match status" value="1"/>
</dbReference>
<dbReference type="Gene3D" id="3.20.20.70">
    <property type="entry name" value="Aldolase class I"/>
    <property type="match status" value="1"/>
</dbReference>
<dbReference type="STRING" id="1006576.DTL3_1407"/>
<dbReference type="InterPro" id="IPR013785">
    <property type="entry name" value="Aldolase_TIM"/>
</dbReference>
<keyword evidence="6" id="KW-1185">Reference proteome</keyword>
<dbReference type="SUPFAM" id="SSF102114">
    <property type="entry name" value="Radical SAM enzymes"/>
    <property type="match status" value="1"/>
</dbReference>
<organism evidence="5 6">
    <name type="scientific">Defluviitoga tunisiensis</name>
    <dbReference type="NCBI Taxonomy" id="1006576"/>
    <lineage>
        <taxon>Bacteria</taxon>
        <taxon>Thermotogati</taxon>
        <taxon>Thermotogota</taxon>
        <taxon>Thermotogae</taxon>
        <taxon>Petrotogales</taxon>
        <taxon>Petrotogaceae</taxon>
        <taxon>Defluviitoga</taxon>
    </lineage>
</organism>
<evidence type="ECO:0000256" key="2">
    <source>
        <dbReference type="ARBA" id="ARBA00022723"/>
    </source>
</evidence>
<dbReference type="SFLD" id="SFLDS00029">
    <property type="entry name" value="Radical_SAM"/>
    <property type="match status" value="1"/>
</dbReference>
<evidence type="ECO:0000256" key="1">
    <source>
        <dbReference type="ARBA" id="ARBA00022691"/>
    </source>
</evidence>
<dbReference type="KEGG" id="dtn:DTL3_1407"/>
<evidence type="ECO:0000313" key="6">
    <source>
        <dbReference type="Proteomes" id="UP000032809"/>
    </source>
</evidence>
<evidence type="ECO:0000256" key="3">
    <source>
        <dbReference type="ARBA" id="ARBA00023004"/>
    </source>
</evidence>
<dbReference type="SFLD" id="SFLDG01113">
    <property type="entry name" value="Uncharacterised_Radical_SAM_Su"/>
    <property type="match status" value="1"/>
</dbReference>
<dbReference type="GO" id="GO:0003824">
    <property type="term" value="F:catalytic activity"/>
    <property type="evidence" value="ECO:0007669"/>
    <property type="project" value="InterPro"/>
</dbReference>
<name>A0A0C7NLD1_DEFTU</name>
<sequence length="280" mass="32309">MGNQRKIEFVKLRKTSSISLTGSYCSFNCNHCNGHYLKSMSKFPEMHSLINQGIKSFLISGGLLNDGEIPLRYFQDNLYTLKKTYDLKYNFHTGYIDYEDISYLKKIADVVSYDLIGDKETMINVYGHDFFDRSWDTFFKLLEKGLIVKPHIIIGLNMGQISHEYKVIERLSILNIKNSNTNKVNELIFLVFIPTKGTKFCNEQPPSVEEVKSFLAYVKNKLPNNKLTLGCMHPGGNYRVNLQENLLEIVDKIVQPVNNVVKIAKDMDFNIEYSYECCAF</sequence>
<dbReference type="AlphaFoldDB" id="A0A0C7NLD1"/>
<gene>
    <name evidence="5" type="ORF">DTL3_1407</name>
</gene>
<accession>A0A0C7NLD1</accession>
<dbReference type="EMBL" id="LN824141">
    <property type="protein sequence ID" value="CEP78701.1"/>
    <property type="molecule type" value="Genomic_DNA"/>
</dbReference>
<dbReference type="HOGENOM" id="CLU_067819_1_0_0"/>
<dbReference type="Proteomes" id="UP000032809">
    <property type="component" value="Chromosome I"/>
</dbReference>
<keyword evidence="3" id="KW-0408">Iron</keyword>
<dbReference type="PANTHER" id="PTHR43288:SF2">
    <property type="entry name" value="RADICAL SAM CORE DOMAIN-CONTAINING PROTEIN"/>
    <property type="match status" value="1"/>
</dbReference>
<dbReference type="InterPro" id="IPR007197">
    <property type="entry name" value="rSAM"/>
</dbReference>
<reference evidence="6" key="1">
    <citation type="submission" date="2014-11" db="EMBL/GenBank/DDBJ databases">
        <authorList>
            <person name="Wibberg D."/>
        </authorList>
    </citation>
    <scope>NUCLEOTIDE SEQUENCE [LARGE SCALE GENOMIC DNA]</scope>
    <source>
        <strain evidence="6">L3</strain>
    </source>
</reference>
<protein>
    <submittedName>
        <fullName evidence="5">Radical SAM domain-containing protein</fullName>
    </submittedName>
</protein>
<evidence type="ECO:0000256" key="4">
    <source>
        <dbReference type="ARBA" id="ARBA00023014"/>
    </source>
</evidence>